<dbReference type="EMBL" id="VDFQ02000004">
    <property type="protein sequence ID" value="KAA1422478.1"/>
    <property type="molecule type" value="Genomic_DNA"/>
</dbReference>
<proteinExistence type="predicted"/>
<sequence>MDSGPDDGGSEAASVPGAGEPSRADDAGDAARASATAFDVVVGAADLTLTIGVRAVVTARALLGPAVSQIAHHLAYPPLVPTSRAPGTLVARLGARGARRRRESEDLAVRSARQAVPLIADAVLDQIDLTALVLSRVDLLSVVSVVLDQLDLTELVTKQVALGDVVQAALDDLDLTATVLDRVDLQRIVTHVLDGLDLTALVRERVDLDSLANQVIDDVDLPEIIRDSSSGVAADLVVEARSGAASADEVVARAVDRVLVWRRNRERGDR</sequence>
<organism evidence="2 3">
    <name type="scientific">Mumia zhuanghuii</name>
    <dbReference type="NCBI Taxonomy" id="2585211"/>
    <lineage>
        <taxon>Bacteria</taxon>
        <taxon>Bacillati</taxon>
        <taxon>Actinomycetota</taxon>
        <taxon>Actinomycetes</taxon>
        <taxon>Propionibacteriales</taxon>
        <taxon>Nocardioidaceae</taxon>
        <taxon>Mumia</taxon>
    </lineage>
</organism>
<comment type="caution">
    <text evidence="2">The sequence shown here is derived from an EMBL/GenBank/DDBJ whole genome shotgun (WGS) entry which is preliminary data.</text>
</comment>
<dbReference type="RefSeq" id="WP_149770429.1">
    <property type="nucleotide sequence ID" value="NZ_VDFQ02000004.1"/>
</dbReference>
<name>A0A5Q6RWR9_9ACTN</name>
<accession>A0A5Q6RWR9</accession>
<evidence type="ECO:0000256" key="1">
    <source>
        <dbReference type="SAM" id="MobiDB-lite"/>
    </source>
</evidence>
<evidence type="ECO:0000313" key="2">
    <source>
        <dbReference type="EMBL" id="KAA1422478.1"/>
    </source>
</evidence>
<gene>
    <name evidence="2" type="ORF">FE697_015185</name>
</gene>
<dbReference type="OrthoDB" id="4871005at2"/>
<dbReference type="Proteomes" id="UP000307768">
    <property type="component" value="Unassembled WGS sequence"/>
</dbReference>
<dbReference type="AlphaFoldDB" id="A0A5Q6RWR9"/>
<evidence type="ECO:0000313" key="3">
    <source>
        <dbReference type="Proteomes" id="UP000307768"/>
    </source>
</evidence>
<feature type="region of interest" description="Disordered" evidence="1">
    <location>
        <begin position="1"/>
        <end position="30"/>
    </location>
</feature>
<reference evidence="2 3" key="1">
    <citation type="submission" date="2019-09" db="EMBL/GenBank/DDBJ databases">
        <title>Mumia zhuanghuii sp. nov. isolated from the intestinal contents of plateau pika (Ochotona curzoniae) in the Qinghai-Tibet plateau of China.</title>
        <authorList>
            <person name="Tian Z."/>
        </authorList>
    </citation>
    <scope>NUCLEOTIDE SEQUENCE [LARGE SCALE GENOMIC DNA]</scope>
    <source>
        <strain evidence="3">350</strain>
    </source>
</reference>
<protein>
    <submittedName>
        <fullName evidence="2">Uncharacterized protein</fullName>
    </submittedName>
</protein>